<gene>
    <name evidence="1" type="ORF">KW868_18550</name>
</gene>
<name>A0A077L554_ACIGI</name>
<evidence type="ECO:0000313" key="2">
    <source>
        <dbReference type="Proteomes" id="UP000887320"/>
    </source>
</evidence>
<organism evidence="1 2">
    <name type="scientific">Acinetobacter guillouiae</name>
    <name type="common">Acinetobacter genomosp. 11</name>
    <dbReference type="NCBI Taxonomy" id="106649"/>
    <lineage>
        <taxon>Bacteria</taxon>
        <taxon>Pseudomonadati</taxon>
        <taxon>Pseudomonadota</taxon>
        <taxon>Gammaproteobacteria</taxon>
        <taxon>Moraxellales</taxon>
        <taxon>Moraxellaceae</taxon>
        <taxon>Acinetobacter</taxon>
    </lineage>
</organism>
<dbReference type="KEGG" id="agu:AS4_39910"/>
<evidence type="ECO:0000313" key="1">
    <source>
        <dbReference type="EMBL" id="MCF0266455.1"/>
    </source>
</evidence>
<reference evidence="1" key="1">
    <citation type="submission" date="2021-07" db="EMBL/GenBank/DDBJ databases">
        <authorList>
            <person name="Fernandez M."/>
            <person name="Pereira P."/>
            <person name="Torres Tejerizo G.A."/>
            <person name="Gonzalez P."/>
            <person name="Agostini E."/>
        </authorList>
    </citation>
    <scope>NUCLEOTIDE SEQUENCE</scope>
    <source>
        <strain evidence="1">SFC 500-1A</strain>
    </source>
</reference>
<comment type="caution">
    <text evidence="1">The sequence shown here is derived from an EMBL/GenBank/DDBJ whole genome shotgun (WGS) entry which is preliminary data.</text>
</comment>
<protein>
    <submittedName>
        <fullName evidence="1">Chaperone modulator CbpM</fullName>
    </submittedName>
</protein>
<dbReference type="STRING" id="106649.GCA_000829655_02704"/>
<dbReference type="RefSeq" id="WP_004725521.1">
    <property type="nucleotide sequence ID" value="NZ_AP014630.1"/>
</dbReference>
<proteinExistence type="predicted"/>
<dbReference type="Proteomes" id="UP000887320">
    <property type="component" value="Unassembled WGS sequence"/>
</dbReference>
<dbReference type="Pfam" id="PF13591">
    <property type="entry name" value="MerR_2"/>
    <property type="match status" value="1"/>
</dbReference>
<dbReference type="AlphaFoldDB" id="A0A077L554"/>
<dbReference type="Gene3D" id="1.10.1660.10">
    <property type="match status" value="1"/>
</dbReference>
<dbReference type="GeneID" id="67746014"/>
<dbReference type="EMBL" id="JAHWXT010000007">
    <property type="protein sequence ID" value="MCF0266455.1"/>
    <property type="molecule type" value="Genomic_DNA"/>
</dbReference>
<sequence>MTTIQYREIVYDGFHDAEIVDENLNLDLKHFAEACGQSPDWILQLLEYEILPARPEDRIHQFFGEDISRARRAYRLQRDFEASLSAVAMMMDLLDEVQQLRKQVKHLHLHTH</sequence>
<accession>A0A077L554</accession>